<gene>
    <name evidence="3" type="primary">Aste57867_9496</name>
    <name evidence="2" type="ORF">As57867_009459</name>
    <name evidence="3" type="ORF">ASTE57867_9496</name>
</gene>
<name>A0A485KNE0_9STRA</name>
<keyword evidence="1" id="KW-0812">Transmembrane</keyword>
<sequence>MAEKPTPGLVAALSSAPIATLLPDFRIDVLVLQKRGLLFHHGQKRVWRQLVIQGQQLTVQDVVTSKTQLVAHTTHVSLQPQPGHQYLLQVHGKTVLTLFCPSGTLFCKLQTILCLSCSTPHWIRPPQTVLQALVDVGATIVETDRATTATRPPSNVTPTHVATYLRHVKPVYDHVLTLANETDLLDYLARLEVKYVTFRIRNNFAHTVHQHNASDYARAQSDPHWRPARDDYATCALCGVPLAADAAFAVRVAGVVLPCPACGCRLSQETFRLAALYRDHATIRRGNTCVELPRVPHGATYASYLKLVAVRLEQLPSIERQVVADMVVTYLQRLDLVAAMARHVHFLSFICSQYRYWSHSTVLEASVIRYHQFLTLGKPVLMPTFDIALVRYVHQTVATSPLGFFSLPSSSEAADFAYAETFLLWAETFQCPYSSFAPSYDAFVKAKDNPMKQLFRQKQWETFHAVPSRDCRFVGVDESSQAVVATAVAVHHKDKGTVPPTAANYVAVIGTPLLDSRVQPEAAALQILGGERSLDSLKMYFTMEAALEGLLLVATALLAAIIPS</sequence>
<reference evidence="3 4" key="1">
    <citation type="submission" date="2019-03" db="EMBL/GenBank/DDBJ databases">
        <authorList>
            <person name="Gaulin E."/>
            <person name="Dumas B."/>
        </authorList>
    </citation>
    <scope>NUCLEOTIDE SEQUENCE [LARGE SCALE GENOMIC DNA]</scope>
    <source>
        <strain evidence="3">CBS 568.67</strain>
    </source>
</reference>
<feature type="transmembrane region" description="Helical" evidence="1">
    <location>
        <begin position="539"/>
        <end position="562"/>
    </location>
</feature>
<organism evidence="3 4">
    <name type="scientific">Aphanomyces stellatus</name>
    <dbReference type="NCBI Taxonomy" id="120398"/>
    <lineage>
        <taxon>Eukaryota</taxon>
        <taxon>Sar</taxon>
        <taxon>Stramenopiles</taxon>
        <taxon>Oomycota</taxon>
        <taxon>Saprolegniomycetes</taxon>
        <taxon>Saprolegniales</taxon>
        <taxon>Verrucalvaceae</taxon>
        <taxon>Aphanomyces</taxon>
    </lineage>
</organism>
<dbReference type="EMBL" id="CAADRA010005166">
    <property type="protein sequence ID" value="VFT86375.1"/>
    <property type="molecule type" value="Genomic_DNA"/>
</dbReference>
<proteinExistence type="predicted"/>
<evidence type="ECO:0000313" key="4">
    <source>
        <dbReference type="Proteomes" id="UP000332933"/>
    </source>
</evidence>
<dbReference type="AlphaFoldDB" id="A0A485KNE0"/>
<evidence type="ECO:0000313" key="3">
    <source>
        <dbReference type="EMBL" id="VFT86375.1"/>
    </source>
</evidence>
<dbReference type="EMBL" id="VJMH01005145">
    <property type="protein sequence ID" value="KAF0699946.1"/>
    <property type="molecule type" value="Genomic_DNA"/>
</dbReference>
<keyword evidence="1" id="KW-0472">Membrane</keyword>
<protein>
    <submittedName>
        <fullName evidence="3">Aste57867_9496 protein</fullName>
    </submittedName>
</protein>
<dbReference type="InterPro" id="IPR009836">
    <property type="entry name" value="GRDP-like"/>
</dbReference>
<dbReference type="Pfam" id="PF07173">
    <property type="entry name" value="GRDP-like"/>
    <property type="match status" value="1"/>
</dbReference>
<evidence type="ECO:0000256" key="1">
    <source>
        <dbReference type="SAM" id="Phobius"/>
    </source>
</evidence>
<accession>A0A485KNE0</accession>
<keyword evidence="4" id="KW-1185">Reference proteome</keyword>
<dbReference type="Proteomes" id="UP000332933">
    <property type="component" value="Unassembled WGS sequence"/>
</dbReference>
<reference evidence="2" key="2">
    <citation type="submission" date="2019-06" db="EMBL/GenBank/DDBJ databases">
        <title>Genomics analysis of Aphanomyces spp. identifies a new class of oomycete effector associated with host adaptation.</title>
        <authorList>
            <person name="Gaulin E."/>
        </authorList>
    </citation>
    <scope>NUCLEOTIDE SEQUENCE</scope>
    <source>
        <strain evidence="2">CBS 578.67</strain>
    </source>
</reference>
<evidence type="ECO:0000313" key="2">
    <source>
        <dbReference type="EMBL" id="KAF0699946.1"/>
    </source>
</evidence>
<keyword evidence="1" id="KW-1133">Transmembrane helix</keyword>